<dbReference type="GO" id="GO:0000156">
    <property type="term" value="F:phosphorelay response regulator activity"/>
    <property type="evidence" value="ECO:0007669"/>
    <property type="project" value="TreeGrafter"/>
</dbReference>
<evidence type="ECO:0000256" key="2">
    <source>
        <dbReference type="ARBA" id="ARBA00023012"/>
    </source>
</evidence>
<organism evidence="10">
    <name type="scientific">Desulfobacca acetoxidans</name>
    <dbReference type="NCBI Taxonomy" id="60893"/>
    <lineage>
        <taxon>Bacteria</taxon>
        <taxon>Pseudomonadati</taxon>
        <taxon>Thermodesulfobacteriota</taxon>
        <taxon>Desulfobaccia</taxon>
        <taxon>Desulfobaccales</taxon>
        <taxon>Desulfobaccaceae</taxon>
        <taxon>Desulfobacca</taxon>
    </lineage>
</organism>
<comment type="caution">
    <text evidence="10">The sequence shown here is derived from an EMBL/GenBank/DDBJ whole genome shotgun (WGS) entry which is preliminary data.</text>
</comment>
<feature type="DNA-binding region" description="OmpR/PhoB-type" evidence="7">
    <location>
        <begin position="124"/>
        <end position="222"/>
    </location>
</feature>
<dbReference type="AlphaFoldDB" id="A0A7V6A5L3"/>
<dbReference type="CDD" id="cd19935">
    <property type="entry name" value="REC_OmpR_CusR-like"/>
    <property type="match status" value="1"/>
</dbReference>
<dbReference type="PANTHER" id="PTHR48111">
    <property type="entry name" value="REGULATOR OF RPOS"/>
    <property type="match status" value="1"/>
</dbReference>
<evidence type="ECO:0000256" key="1">
    <source>
        <dbReference type="ARBA" id="ARBA00022553"/>
    </source>
</evidence>
<dbReference type="Pfam" id="PF00072">
    <property type="entry name" value="Response_reg"/>
    <property type="match status" value="1"/>
</dbReference>
<dbReference type="FunFam" id="1.10.10.10:FF:000005">
    <property type="entry name" value="Two-component system response regulator"/>
    <property type="match status" value="1"/>
</dbReference>
<evidence type="ECO:0000256" key="5">
    <source>
        <dbReference type="ARBA" id="ARBA00023163"/>
    </source>
</evidence>
<evidence type="ECO:0000256" key="6">
    <source>
        <dbReference type="PROSITE-ProRule" id="PRU00169"/>
    </source>
</evidence>
<dbReference type="SMART" id="SM00448">
    <property type="entry name" value="REC"/>
    <property type="match status" value="1"/>
</dbReference>
<dbReference type="PANTHER" id="PTHR48111:SF22">
    <property type="entry name" value="REGULATOR OF RPOS"/>
    <property type="match status" value="1"/>
</dbReference>
<keyword evidence="5" id="KW-0804">Transcription</keyword>
<dbReference type="Pfam" id="PF00486">
    <property type="entry name" value="Trans_reg_C"/>
    <property type="match status" value="1"/>
</dbReference>
<dbReference type="PROSITE" id="PS50110">
    <property type="entry name" value="RESPONSE_REGULATORY"/>
    <property type="match status" value="1"/>
</dbReference>
<gene>
    <name evidence="10" type="ORF">ENV52_13550</name>
</gene>
<feature type="domain" description="OmpR/PhoB-type" evidence="9">
    <location>
        <begin position="124"/>
        <end position="222"/>
    </location>
</feature>
<sequence>MRILVVEDESKVASFIKKGLEEEGYAVDLAADGRQGLMLALDGVHDLVVLDINLPRLDGLGVLKELRQARVRTPVLLLTVRATIEDKVLGLDTGADDYLTKPFSFQELLARVRALLRRRAEAEPVLLRVADLTLDPARRLVHRGEDKIELTTKEFALLDYFMRNPGRVLTRTMIAEHVWDYDFDTMTNIIDVYVNHLRKKIDAGRHPKLLHTIRGVGYVMKA</sequence>
<dbReference type="GO" id="GO:0005829">
    <property type="term" value="C:cytosol"/>
    <property type="evidence" value="ECO:0007669"/>
    <property type="project" value="TreeGrafter"/>
</dbReference>
<dbReference type="InterPro" id="IPR039420">
    <property type="entry name" value="WalR-like"/>
</dbReference>
<dbReference type="EMBL" id="DTGR01000211">
    <property type="protein sequence ID" value="HHS30712.1"/>
    <property type="molecule type" value="Genomic_DNA"/>
</dbReference>
<evidence type="ECO:0000313" key="10">
    <source>
        <dbReference type="EMBL" id="HHS30712.1"/>
    </source>
</evidence>
<dbReference type="InterPro" id="IPR036388">
    <property type="entry name" value="WH-like_DNA-bd_sf"/>
</dbReference>
<keyword evidence="4 7" id="KW-0238">DNA-binding</keyword>
<dbReference type="InterPro" id="IPR001867">
    <property type="entry name" value="OmpR/PhoB-type_DNA-bd"/>
</dbReference>
<evidence type="ECO:0000256" key="3">
    <source>
        <dbReference type="ARBA" id="ARBA00023015"/>
    </source>
</evidence>
<dbReference type="InterPro" id="IPR011006">
    <property type="entry name" value="CheY-like_superfamily"/>
</dbReference>
<feature type="modified residue" description="4-aspartylphosphate" evidence="6">
    <location>
        <position position="51"/>
    </location>
</feature>
<evidence type="ECO:0000259" key="8">
    <source>
        <dbReference type="PROSITE" id="PS50110"/>
    </source>
</evidence>
<reference evidence="10" key="1">
    <citation type="journal article" date="2020" name="mSystems">
        <title>Genome- and Community-Level Interaction Insights into Carbon Utilization and Element Cycling Functions of Hydrothermarchaeota in Hydrothermal Sediment.</title>
        <authorList>
            <person name="Zhou Z."/>
            <person name="Liu Y."/>
            <person name="Xu W."/>
            <person name="Pan J."/>
            <person name="Luo Z.H."/>
            <person name="Li M."/>
        </authorList>
    </citation>
    <scope>NUCLEOTIDE SEQUENCE [LARGE SCALE GENOMIC DNA]</scope>
    <source>
        <strain evidence="10">SpSt-767</strain>
    </source>
</reference>
<dbReference type="PROSITE" id="PS51755">
    <property type="entry name" value="OMPR_PHOB"/>
    <property type="match status" value="1"/>
</dbReference>
<evidence type="ECO:0000256" key="7">
    <source>
        <dbReference type="PROSITE-ProRule" id="PRU01091"/>
    </source>
</evidence>
<proteinExistence type="predicted"/>
<dbReference type="Gene3D" id="1.10.10.10">
    <property type="entry name" value="Winged helix-like DNA-binding domain superfamily/Winged helix DNA-binding domain"/>
    <property type="match status" value="1"/>
</dbReference>
<dbReference type="Gene3D" id="6.10.250.690">
    <property type="match status" value="1"/>
</dbReference>
<keyword evidence="3" id="KW-0805">Transcription regulation</keyword>
<evidence type="ECO:0000256" key="4">
    <source>
        <dbReference type="ARBA" id="ARBA00023125"/>
    </source>
</evidence>
<feature type="domain" description="Response regulatory" evidence="8">
    <location>
        <begin position="2"/>
        <end position="116"/>
    </location>
</feature>
<dbReference type="GO" id="GO:0032993">
    <property type="term" value="C:protein-DNA complex"/>
    <property type="evidence" value="ECO:0007669"/>
    <property type="project" value="TreeGrafter"/>
</dbReference>
<dbReference type="CDD" id="cd00383">
    <property type="entry name" value="trans_reg_C"/>
    <property type="match status" value="1"/>
</dbReference>
<dbReference type="Gene3D" id="3.40.50.2300">
    <property type="match status" value="1"/>
</dbReference>
<keyword evidence="1 6" id="KW-0597">Phosphoprotein</keyword>
<dbReference type="InterPro" id="IPR001789">
    <property type="entry name" value="Sig_transdc_resp-reg_receiver"/>
</dbReference>
<accession>A0A7V6A5L3</accession>
<name>A0A7V6A5L3_9BACT</name>
<dbReference type="GO" id="GO:0006355">
    <property type="term" value="P:regulation of DNA-templated transcription"/>
    <property type="evidence" value="ECO:0007669"/>
    <property type="project" value="InterPro"/>
</dbReference>
<evidence type="ECO:0000259" key="9">
    <source>
        <dbReference type="PROSITE" id="PS51755"/>
    </source>
</evidence>
<protein>
    <submittedName>
        <fullName evidence="10">Response regulator transcription factor</fullName>
    </submittedName>
</protein>
<dbReference type="FunFam" id="3.40.50.2300:FF:000001">
    <property type="entry name" value="DNA-binding response regulator PhoB"/>
    <property type="match status" value="1"/>
</dbReference>
<dbReference type="SMART" id="SM00862">
    <property type="entry name" value="Trans_reg_C"/>
    <property type="match status" value="1"/>
</dbReference>
<keyword evidence="2" id="KW-0902">Two-component regulatory system</keyword>
<dbReference type="GO" id="GO:0000976">
    <property type="term" value="F:transcription cis-regulatory region binding"/>
    <property type="evidence" value="ECO:0007669"/>
    <property type="project" value="TreeGrafter"/>
</dbReference>
<dbReference type="SUPFAM" id="SSF52172">
    <property type="entry name" value="CheY-like"/>
    <property type="match status" value="1"/>
</dbReference>